<dbReference type="GeneID" id="85316695"/>
<gene>
    <name evidence="3" type="ORF">B0T26DRAFT_144385</name>
</gene>
<protein>
    <recommendedName>
        <fullName evidence="5">Secreted protein</fullName>
    </recommendedName>
</protein>
<keyword evidence="4" id="KW-1185">Reference proteome</keyword>
<evidence type="ECO:0000313" key="3">
    <source>
        <dbReference type="EMBL" id="KAK0727756.1"/>
    </source>
</evidence>
<sequence>MTRVAGSILILPALTPVFARSDYIHTPHLTAHLISPHTSSHHTPHISYHTSPPHRDVPDCAPEAQSLALRHQPHQTHPAPGQEQTTHLDDKRQNESPNRRVTCRKQTGRPLTRRLWTPRRGASGWWLAHTVIGSPASLHPFFFRFFISSVAISTCLAKKLTPERFKKERKG</sequence>
<feature type="region of interest" description="Disordered" evidence="1">
    <location>
        <begin position="35"/>
        <end position="109"/>
    </location>
</feature>
<dbReference type="Proteomes" id="UP001172101">
    <property type="component" value="Unassembled WGS sequence"/>
</dbReference>
<accession>A0AA40B4X9</accession>
<feature type="compositionally biased region" description="Basic and acidic residues" evidence="1">
    <location>
        <begin position="86"/>
        <end position="98"/>
    </location>
</feature>
<feature type="signal peptide" evidence="2">
    <location>
        <begin position="1"/>
        <end position="19"/>
    </location>
</feature>
<dbReference type="EMBL" id="JAUIRO010000002">
    <property type="protein sequence ID" value="KAK0727756.1"/>
    <property type="molecule type" value="Genomic_DNA"/>
</dbReference>
<feature type="chain" id="PRO_5041328603" description="Secreted protein" evidence="2">
    <location>
        <begin position="20"/>
        <end position="171"/>
    </location>
</feature>
<proteinExistence type="predicted"/>
<name>A0AA40B4X9_9PEZI</name>
<evidence type="ECO:0000313" key="4">
    <source>
        <dbReference type="Proteomes" id="UP001172101"/>
    </source>
</evidence>
<dbReference type="RefSeq" id="XP_060300611.1">
    <property type="nucleotide sequence ID" value="XM_060433424.1"/>
</dbReference>
<organism evidence="3 4">
    <name type="scientific">Lasiosphaeria miniovina</name>
    <dbReference type="NCBI Taxonomy" id="1954250"/>
    <lineage>
        <taxon>Eukaryota</taxon>
        <taxon>Fungi</taxon>
        <taxon>Dikarya</taxon>
        <taxon>Ascomycota</taxon>
        <taxon>Pezizomycotina</taxon>
        <taxon>Sordariomycetes</taxon>
        <taxon>Sordariomycetidae</taxon>
        <taxon>Sordariales</taxon>
        <taxon>Lasiosphaeriaceae</taxon>
        <taxon>Lasiosphaeria</taxon>
    </lineage>
</organism>
<evidence type="ECO:0000256" key="1">
    <source>
        <dbReference type="SAM" id="MobiDB-lite"/>
    </source>
</evidence>
<evidence type="ECO:0000256" key="2">
    <source>
        <dbReference type="SAM" id="SignalP"/>
    </source>
</evidence>
<evidence type="ECO:0008006" key="5">
    <source>
        <dbReference type="Google" id="ProtNLM"/>
    </source>
</evidence>
<dbReference type="AlphaFoldDB" id="A0AA40B4X9"/>
<keyword evidence="2" id="KW-0732">Signal</keyword>
<reference evidence="3" key="1">
    <citation type="submission" date="2023-06" db="EMBL/GenBank/DDBJ databases">
        <title>Genome-scale phylogeny and comparative genomics of the fungal order Sordariales.</title>
        <authorList>
            <consortium name="Lawrence Berkeley National Laboratory"/>
            <person name="Hensen N."/>
            <person name="Bonometti L."/>
            <person name="Westerberg I."/>
            <person name="Brannstrom I.O."/>
            <person name="Guillou S."/>
            <person name="Cros-Aarteil S."/>
            <person name="Calhoun S."/>
            <person name="Haridas S."/>
            <person name="Kuo A."/>
            <person name="Mondo S."/>
            <person name="Pangilinan J."/>
            <person name="Riley R."/>
            <person name="LaButti K."/>
            <person name="Andreopoulos B."/>
            <person name="Lipzen A."/>
            <person name="Chen C."/>
            <person name="Yanf M."/>
            <person name="Daum C."/>
            <person name="Ng V."/>
            <person name="Clum A."/>
            <person name="Steindorff A."/>
            <person name="Ohm R."/>
            <person name="Martin F."/>
            <person name="Silar P."/>
            <person name="Natvig D."/>
            <person name="Lalanne C."/>
            <person name="Gautier V."/>
            <person name="Ament-velasquez S.L."/>
            <person name="Kruys A."/>
            <person name="Hutchinson M.I."/>
            <person name="Powell A.J."/>
            <person name="Barry K."/>
            <person name="Miller A.N."/>
            <person name="Grigoriev I.V."/>
            <person name="Debuchy R."/>
            <person name="Gladieux P."/>
            <person name="Thoren M.H."/>
            <person name="Johannesson H."/>
        </authorList>
    </citation>
    <scope>NUCLEOTIDE SEQUENCE</scope>
    <source>
        <strain evidence="3">SMH2392-1A</strain>
    </source>
</reference>
<comment type="caution">
    <text evidence="3">The sequence shown here is derived from an EMBL/GenBank/DDBJ whole genome shotgun (WGS) entry which is preliminary data.</text>
</comment>